<gene>
    <name evidence="3" type="ORF">CSING_05125</name>
</gene>
<feature type="chain" id="PRO_5038575297" evidence="2">
    <location>
        <begin position="24"/>
        <end position="225"/>
    </location>
</feature>
<dbReference type="Proteomes" id="UP000031890">
    <property type="component" value="Chromosome"/>
</dbReference>
<dbReference type="EMBL" id="CP010827">
    <property type="protein sequence ID" value="AJI78564.1"/>
    <property type="molecule type" value="Genomic_DNA"/>
</dbReference>
<organism evidence="3 4">
    <name type="scientific">Corynebacterium singulare</name>
    <dbReference type="NCBI Taxonomy" id="161899"/>
    <lineage>
        <taxon>Bacteria</taxon>
        <taxon>Bacillati</taxon>
        <taxon>Actinomycetota</taxon>
        <taxon>Actinomycetes</taxon>
        <taxon>Mycobacteriales</taxon>
        <taxon>Corynebacteriaceae</taxon>
        <taxon>Corynebacterium</taxon>
    </lineage>
</organism>
<protein>
    <submittedName>
        <fullName evidence="3">LGFP repeat protein</fullName>
    </submittedName>
</protein>
<dbReference type="PROSITE" id="PS51257">
    <property type="entry name" value="PROKAR_LIPOPROTEIN"/>
    <property type="match status" value="1"/>
</dbReference>
<feature type="signal peptide" evidence="2">
    <location>
        <begin position="1"/>
        <end position="23"/>
    </location>
</feature>
<evidence type="ECO:0000256" key="2">
    <source>
        <dbReference type="SAM" id="SignalP"/>
    </source>
</evidence>
<dbReference type="AlphaFoldDB" id="A0A0B6F053"/>
<sequence length="225" mass="22569">MKKMTRRFAAGFAAATLSLGVVACSDAEDAAKDAGDAAQSAAADATDTAGSAVNEAKDSVNGSDEAEASEGAEGSEDADASDSADSSASADSSDSADASESSDSEGGMEGVETANGEVQVASDFAKAIKDKAAEWGDPESIETSAEGNVATFAKDKLLAFSEEAGAQPVIGKIAETWAAEGGVDSEIGLPTGPEKAEGNGWIQEFTNGTISWMKGESGKYEATIK</sequence>
<name>A0A0B6F053_9CORY</name>
<feature type="compositionally biased region" description="Low complexity" evidence="1">
    <location>
        <begin position="83"/>
        <end position="105"/>
    </location>
</feature>
<feature type="region of interest" description="Disordered" evidence="1">
    <location>
        <begin position="28"/>
        <end position="116"/>
    </location>
</feature>
<accession>A0A0B6F053</accession>
<dbReference type="STRING" id="161899.CSING_05125"/>
<dbReference type="Pfam" id="PF08310">
    <property type="entry name" value="LGFP"/>
    <property type="match status" value="1"/>
</dbReference>
<feature type="compositionally biased region" description="Low complexity" evidence="1">
    <location>
        <begin position="36"/>
        <end position="52"/>
    </location>
</feature>
<dbReference type="OrthoDB" id="4369514at2"/>
<dbReference type="HOGENOM" id="CLU_098619_0_0_11"/>
<reference evidence="3 4" key="1">
    <citation type="journal article" date="2015" name="Genome Announc.">
        <title>Complete Genome Sequence and Annotation of Corynebacterium singulare DSM 44357, Isolated from a Human Semen Specimen.</title>
        <authorList>
            <person name="Merten M."/>
            <person name="Brinkrolf K."/>
            <person name="Albersmeier A."/>
            <person name="Kutter Y."/>
            <person name="Ruckert C."/>
            <person name="Tauch A."/>
        </authorList>
    </citation>
    <scope>NUCLEOTIDE SEQUENCE [LARGE SCALE GENOMIC DNA]</scope>
    <source>
        <strain evidence="3">IBS B52218</strain>
    </source>
</reference>
<dbReference type="KEGG" id="csx:CSING_05125"/>
<dbReference type="InterPro" id="IPR013207">
    <property type="entry name" value="LGFP"/>
</dbReference>
<evidence type="ECO:0000313" key="4">
    <source>
        <dbReference type="Proteomes" id="UP000031890"/>
    </source>
</evidence>
<feature type="compositionally biased region" description="Acidic residues" evidence="1">
    <location>
        <begin position="64"/>
        <end position="82"/>
    </location>
</feature>
<keyword evidence="2" id="KW-0732">Signal</keyword>
<proteinExistence type="predicted"/>
<evidence type="ECO:0000313" key="3">
    <source>
        <dbReference type="EMBL" id="AJI78564.1"/>
    </source>
</evidence>
<evidence type="ECO:0000256" key="1">
    <source>
        <dbReference type="SAM" id="MobiDB-lite"/>
    </source>
</evidence>
<dbReference type="RefSeq" id="WP_042530230.1">
    <property type="nucleotide sequence ID" value="NZ_CP010827.1"/>
</dbReference>